<dbReference type="PANTHER" id="PTHR41910:SF1">
    <property type="entry name" value="SUCCINATE DEHYDROGENASE HYDROPHOBIC MEMBRANE ANCHOR SUBUNIT"/>
    <property type="match status" value="1"/>
</dbReference>
<dbReference type="Gene3D" id="1.20.1300.10">
    <property type="entry name" value="Fumarate reductase/succinate dehydrogenase, transmembrane subunit"/>
    <property type="match status" value="1"/>
</dbReference>
<comment type="similarity">
    <text evidence="3">Belongs to the cytochrome b560 family.</text>
</comment>
<evidence type="ECO:0000256" key="9">
    <source>
        <dbReference type="ARBA" id="ARBA00023136"/>
    </source>
</evidence>
<feature type="transmembrane region" description="Helical" evidence="10">
    <location>
        <begin position="152"/>
        <end position="172"/>
    </location>
</feature>
<keyword evidence="6" id="KW-0479">Metal-binding</keyword>
<keyword evidence="7 10" id="KW-1133">Transmembrane helix</keyword>
<dbReference type="GO" id="GO:0009055">
    <property type="term" value="F:electron transfer activity"/>
    <property type="evidence" value="ECO:0007669"/>
    <property type="project" value="InterPro"/>
</dbReference>
<dbReference type="GO" id="GO:0046872">
    <property type="term" value="F:metal ion binding"/>
    <property type="evidence" value="ECO:0007669"/>
    <property type="project" value="UniProtKB-KW"/>
</dbReference>
<evidence type="ECO:0000256" key="1">
    <source>
        <dbReference type="ARBA" id="ARBA00001971"/>
    </source>
</evidence>
<evidence type="ECO:0000256" key="10">
    <source>
        <dbReference type="SAM" id="Phobius"/>
    </source>
</evidence>
<dbReference type="EMBL" id="LR134521">
    <property type="protein sequence ID" value="VEJ31239.1"/>
    <property type="molecule type" value="Genomic_DNA"/>
</dbReference>
<gene>
    <name evidence="11" type="ORF">NCTC10918_02544</name>
</gene>
<dbReference type="AlphaFoldDB" id="A0A448UZF2"/>
<keyword evidence="9 10" id="KW-0472">Membrane</keyword>
<evidence type="ECO:0000313" key="11">
    <source>
        <dbReference type="EMBL" id="VEJ31239.1"/>
    </source>
</evidence>
<dbReference type="STRING" id="762948.HMPREF0733_11359"/>
<reference evidence="11 12" key="1">
    <citation type="submission" date="2018-12" db="EMBL/GenBank/DDBJ databases">
        <authorList>
            <consortium name="Pathogen Informatics"/>
        </authorList>
    </citation>
    <scope>NUCLEOTIDE SEQUENCE [LARGE SCALE GENOMIC DNA]</scope>
    <source>
        <strain evidence="11 12">NCTC10918</strain>
    </source>
</reference>
<evidence type="ECO:0000313" key="12">
    <source>
        <dbReference type="Proteomes" id="UP000270988"/>
    </source>
</evidence>
<protein>
    <submittedName>
        <fullName evidence="11">Succinate dehydrogenase/fumarate reductase, cytochrome b subunit</fullName>
    </submittedName>
</protein>
<evidence type="ECO:0000256" key="2">
    <source>
        <dbReference type="ARBA" id="ARBA00004370"/>
    </source>
</evidence>
<evidence type="ECO:0000256" key="5">
    <source>
        <dbReference type="ARBA" id="ARBA00022692"/>
    </source>
</evidence>
<dbReference type="SUPFAM" id="SSF81343">
    <property type="entry name" value="Fumarate reductase respiratory complex transmembrane subunits"/>
    <property type="match status" value="1"/>
</dbReference>
<evidence type="ECO:0000256" key="6">
    <source>
        <dbReference type="ARBA" id="ARBA00022723"/>
    </source>
</evidence>
<sequence>MKSQELLSALPAEVKHTDPDVVSAATGGYSVLNSSKGTLYRGRWGMWSWVAHRVTGIAIFFFLLVHVLDTAVVRISPEAYNSVLGLYKNPVMGLGETALVAAIVYHAFNGIRIILIDFWGTATNAKVEHVMSKGKDGSPEINQKATYPHIKILWVVLFLWAITVAGFAARHLPIVFSHLGGH</sequence>
<evidence type="ECO:0000256" key="8">
    <source>
        <dbReference type="ARBA" id="ARBA00023004"/>
    </source>
</evidence>
<dbReference type="Pfam" id="PF01127">
    <property type="entry name" value="Sdh_cyt"/>
    <property type="match status" value="1"/>
</dbReference>
<proteinExistence type="inferred from homology"/>
<evidence type="ECO:0000256" key="4">
    <source>
        <dbReference type="ARBA" id="ARBA00022617"/>
    </source>
</evidence>
<evidence type="ECO:0000256" key="7">
    <source>
        <dbReference type="ARBA" id="ARBA00022989"/>
    </source>
</evidence>
<dbReference type="Proteomes" id="UP000270988">
    <property type="component" value="Chromosome"/>
</dbReference>
<evidence type="ECO:0000256" key="3">
    <source>
        <dbReference type="ARBA" id="ARBA00007244"/>
    </source>
</evidence>
<dbReference type="GO" id="GO:0016020">
    <property type="term" value="C:membrane"/>
    <property type="evidence" value="ECO:0007669"/>
    <property type="project" value="UniProtKB-SubCell"/>
</dbReference>
<organism evidence="11 12">
    <name type="scientific">Rothia dentocariosa</name>
    <dbReference type="NCBI Taxonomy" id="2047"/>
    <lineage>
        <taxon>Bacteria</taxon>
        <taxon>Bacillati</taxon>
        <taxon>Actinomycetota</taxon>
        <taxon>Actinomycetes</taxon>
        <taxon>Micrococcales</taxon>
        <taxon>Micrococcaceae</taxon>
        <taxon>Rothia</taxon>
    </lineage>
</organism>
<feature type="transmembrane region" description="Helical" evidence="10">
    <location>
        <begin position="46"/>
        <end position="68"/>
    </location>
</feature>
<dbReference type="OMA" id="EGMWSWV"/>
<dbReference type="InterPro" id="IPR000701">
    <property type="entry name" value="SuccDH_FuR_B_TM-su"/>
</dbReference>
<dbReference type="NCBIfam" id="TIGR02970">
    <property type="entry name" value="succ_dehyd_cytB"/>
    <property type="match status" value="1"/>
</dbReference>
<dbReference type="PANTHER" id="PTHR41910">
    <property type="entry name" value="SUCCINATE DEHYDROGENASE 2 MEMBRANE SUBUNIT SDHC"/>
    <property type="match status" value="1"/>
</dbReference>
<dbReference type="CDD" id="cd03501">
    <property type="entry name" value="SQR_TypeA_SdhC_like"/>
    <property type="match status" value="1"/>
</dbReference>
<dbReference type="InterPro" id="IPR034804">
    <property type="entry name" value="SQR/QFR_C/D"/>
</dbReference>
<name>A0A448UZF2_9MICC</name>
<accession>A0A448UZF2</accession>
<keyword evidence="8" id="KW-0408">Iron</keyword>
<dbReference type="InterPro" id="IPR039023">
    <property type="entry name" value="SdhC_prok"/>
</dbReference>
<dbReference type="InterPro" id="IPR014314">
    <property type="entry name" value="Succ_DH_cytb556"/>
</dbReference>
<keyword evidence="4" id="KW-0349">Heme</keyword>
<dbReference type="GO" id="GO:0006099">
    <property type="term" value="P:tricarboxylic acid cycle"/>
    <property type="evidence" value="ECO:0007669"/>
    <property type="project" value="InterPro"/>
</dbReference>
<keyword evidence="5 10" id="KW-0812">Transmembrane</keyword>
<comment type="cofactor">
    <cofactor evidence="1">
        <name>heme</name>
        <dbReference type="ChEBI" id="CHEBI:30413"/>
    </cofactor>
</comment>
<comment type="subcellular location">
    <subcellularLocation>
        <location evidence="2">Membrane</location>
    </subcellularLocation>
</comment>